<comment type="caution">
    <text evidence="2">The sequence shown here is derived from an EMBL/GenBank/DDBJ whole genome shotgun (WGS) entry which is preliminary data.</text>
</comment>
<dbReference type="GO" id="GO:0006886">
    <property type="term" value="P:intracellular protein transport"/>
    <property type="evidence" value="ECO:0007669"/>
    <property type="project" value="InterPro"/>
</dbReference>
<dbReference type="SUPFAM" id="SSF81995">
    <property type="entry name" value="beta-sandwich domain of Sec23/24"/>
    <property type="match status" value="1"/>
</dbReference>
<dbReference type="Proteomes" id="UP000275267">
    <property type="component" value="Unassembled WGS sequence"/>
</dbReference>
<evidence type="ECO:0000313" key="2">
    <source>
        <dbReference type="EMBL" id="RLM74987.1"/>
    </source>
</evidence>
<dbReference type="GO" id="GO:0030127">
    <property type="term" value="C:COPII vesicle coat"/>
    <property type="evidence" value="ECO:0007669"/>
    <property type="project" value="InterPro"/>
</dbReference>
<dbReference type="GO" id="GO:0008270">
    <property type="term" value="F:zinc ion binding"/>
    <property type="evidence" value="ECO:0007669"/>
    <property type="project" value="InterPro"/>
</dbReference>
<proteinExistence type="predicted"/>
<dbReference type="Gene3D" id="1.20.120.730">
    <property type="entry name" value="Sec23/Sec24 helical domain"/>
    <property type="match status" value="1"/>
</dbReference>
<dbReference type="PANTHER" id="PTHR13803:SF10">
    <property type="entry name" value="OS04G0412900 PROTEIN"/>
    <property type="match status" value="1"/>
</dbReference>
<keyword evidence="3" id="KW-1185">Reference proteome</keyword>
<dbReference type="SUPFAM" id="SSF53300">
    <property type="entry name" value="vWA-like"/>
    <property type="match status" value="1"/>
</dbReference>
<dbReference type="STRING" id="4540.A0A3L6QCR0"/>
<evidence type="ECO:0000313" key="3">
    <source>
        <dbReference type="Proteomes" id="UP000275267"/>
    </source>
</evidence>
<dbReference type="AlphaFoldDB" id="A0A3L6QCR0"/>
<evidence type="ECO:0000259" key="1">
    <source>
        <dbReference type="Pfam" id="PF04811"/>
    </source>
</evidence>
<protein>
    <submittedName>
        <fullName evidence="2">Protein transport protein Sec24C-like</fullName>
    </submittedName>
</protein>
<organism evidence="2 3">
    <name type="scientific">Panicum miliaceum</name>
    <name type="common">Proso millet</name>
    <name type="synonym">Broomcorn millet</name>
    <dbReference type="NCBI Taxonomy" id="4540"/>
    <lineage>
        <taxon>Eukaryota</taxon>
        <taxon>Viridiplantae</taxon>
        <taxon>Streptophyta</taxon>
        <taxon>Embryophyta</taxon>
        <taxon>Tracheophyta</taxon>
        <taxon>Spermatophyta</taxon>
        <taxon>Magnoliopsida</taxon>
        <taxon>Liliopsida</taxon>
        <taxon>Poales</taxon>
        <taxon>Poaceae</taxon>
        <taxon>PACMAD clade</taxon>
        <taxon>Panicoideae</taxon>
        <taxon>Panicodae</taxon>
        <taxon>Paniceae</taxon>
        <taxon>Panicinae</taxon>
        <taxon>Panicum</taxon>
        <taxon>Panicum sect. Panicum</taxon>
    </lineage>
</organism>
<accession>A0A3L6QCR0</accession>
<name>A0A3L6QCR0_PANMI</name>
<reference evidence="3" key="1">
    <citation type="journal article" date="2019" name="Nat. Commun.">
        <title>The genome of broomcorn millet.</title>
        <authorList>
            <person name="Zou C."/>
            <person name="Miki D."/>
            <person name="Li D."/>
            <person name="Tang Q."/>
            <person name="Xiao L."/>
            <person name="Rajput S."/>
            <person name="Deng P."/>
            <person name="Jia W."/>
            <person name="Huang R."/>
            <person name="Zhang M."/>
            <person name="Sun Y."/>
            <person name="Hu J."/>
            <person name="Fu X."/>
            <person name="Schnable P.S."/>
            <person name="Li F."/>
            <person name="Zhang H."/>
            <person name="Feng B."/>
            <person name="Zhu X."/>
            <person name="Liu R."/>
            <person name="Schnable J.C."/>
            <person name="Zhu J.-K."/>
            <person name="Zhang H."/>
        </authorList>
    </citation>
    <scope>NUCLEOTIDE SEQUENCE [LARGE SCALE GENOMIC DNA]</scope>
</reference>
<dbReference type="InterPro" id="IPR036174">
    <property type="entry name" value="Znf_Sec23_Sec24_sf"/>
</dbReference>
<dbReference type="Pfam" id="PF04811">
    <property type="entry name" value="Sec23_trunk"/>
    <property type="match status" value="1"/>
</dbReference>
<dbReference type="GO" id="GO:0000149">
    <property type="term" value="F:SNARE binding"/>
    <property type="evidence" value="ECO:0007669"/>
    <property type="project" value="TreeGrafter"/>
</dbReference>
<dbReference type="InterPro" id="IPR006896">
    <property type="entry name" value="Sec23/24_trunk_dom"/>
</dbReference>
<dbReference type="GO" id="GO:0090110">
    <property type="term" value="P:COPII-coated vesicle cargo loading"/>
    <property type="evidence" value="ECO:0007669"/>
    <property type="project" value="TreeGrafter"/>
</dbReference>
<feature type="domain" description="Sec23/Sec24 trunk" evidence="1">
    <location>
        <begin position="123"/>
        <end position="372"/>
    </location>
</feature>
<dbReference type="OrthoDB" id="49016at2759"/>
<dbReference type="InterPro" id="IPR036465">
    <property type="entry name" value="vWFA_dom_sf"/>
</dbReference>
<sequence length="713" mass="78307">MAVRASLGCFPSDPTLHASCGMPWGVVVTPFSAADERGSPPATGDEGHLLPRCQSCFAYFSLLCPLDRWSWTCAVCGGENDMPADAAARYARDGAHDPPEMRSAFVDLLLQGEEGEAAAAAPTPVYVAAIDLSSSEEFLELVKSALQAALEALSPGSLFGLLTFSSKIGLYDVQGPIPIVKNVFIPPDSDGALPIDLEDIMPLCSFLAPIDSCKDRITEALETIKPMSSWDVAANAAEGQDHVLHHTRGFGVALDVLVNYLGSEYGNAFELARIFAFLSGPPNYGAGQLDTSEEQNAGKAGDADHILLQEQTSFYKNLATSAVQAGVCVDLFAITNEYTDLTSLKALSVESGGSLFLYSSTDESTLPQDMYKMLSRPYAFGCVMRLRTSSQFKIADSYGHFFPDPQYMHVQHINCCDSFATYSYDFEFEKDSQFSRKSSPPILQIAFKYTVLVRNGDTSDAPNSGSRSKYSLERRLRVRTIQYNTTANIWDLYDFVDPDVVLTILVHQVILSSLSDVLETRLWLEDWLVAVIAQYNKAYKNVTSGGGTGIPLLQVNSEHINPDYVTYLQCLFSALEPASLQQAIWPTLISYCSPDVEAEVHQSLSRTVFTSESPIFLLDAYKDLLVYYSPTASSEIPFPPPRDCLLRSTVDRLKQERNITPKLMFIHGARDDTTEFETYLVEDQTLDGSRLPGSAGFSSFLDEVRSKVSEHGI</sequence>
<dbReference type="SUPFAM" id="SSF82919">
    <property type="entry name" value="Zn-finger domain of Sec23/24"/>
    <property type="match status" value="1"/>
</dbReference>
<gene>
    <name evidence="2" type="ORF">C2845_PM15G07620</name>
</gene>
<dbReference type="PANTHER" id="PTHR13803">
    <property type="entry name" value="SEC24-RELATED PROTEIN"/>
    <property type="match status" value="1"/>
</dbReference>
<dbReference type="Gene3D" id="3.40.50.410">
    <property type="entry name" value="von Willebrand factor, type A domain"/>
    <property type="match status" value="1"/>
</dbReference>
<dbReference type="InterPro" id="IPR050550">
    <property type="entry name" value="SEC23_SEC24_subfamily"/>
</dbReference>
<dbReference type="EMBL" id="PQIB02000013">
    <property type="protein sequence ID" value="RLM74987.1"/>
    <property type="molecule type" value="Genomic_DNA"/>
</dbReference>
<dbReference type="GO" id="GO:0070971">
    <property type="term" value="C:endoplasmic reticulum exit site"/>
    <property type="evidence" value="ECO:0007669"/>
    <property type="project" value="TreeGrafter"/>
</dbReference>